<accession>W1WFW5</accession>
<keyword evidence="1" id="KW-0812">Transmembrane</keyword>
<sequence length="76" mass="9444">FLTKNGRGRYAIMDIQDYERLWYLYLPFLVIYIWYNAHRYLFTNKLTFFITDIIKSNSSHLRTNNLLKKEISWHKH</sequence>
<evidence type="ECO:0000313" key="2">
    <source>
        <dbReference type="EMBL" id="ETJ16005.1"/>
    </source>
</evidence>
<keyword evidence="1" id="KW-0472">Membrane</keyword>
<dbReference type="EMBL" id="AZMM01018926">
    <property type="protein sequence ID" value="ETJ16005.1"/>
    <property type="molecule type" value="Genomic_DNA"/>
</dbReference>
<keyword evidence="1" id="KW-1133">Transmembrane helix</keyword>
<reference evidence="2" key="1">
    <citation type="submission" date="2013-12" db="EMBL/GenBank/DDBJ databases">
        <title>A Varibaculum cambriense genome reconstructed from a premature infant gut community with otherwise low bacterial novelty that shifts toward anaerobic metabolism during the third week of life.</title>
        <authorList>
            <person name="Brown C.T."/>
            <person name="Sharon I."/>
            <person name="Thomas B.C."/>
            <person name="Castelle C.J."/>
            <person name="Morowitz M.J."/>
            <person name="Banfield J.F."/>
        </authorList>
    </citation>
    <scope>NUCLEOTIDE SEQUENCE</scope>
</reference>
<feature type="transmembrane region" description="Helical" evidence="1">
    <location>
        <begin position="21"/>
        <end position="37"/>
    </location>
</feature>
<feature type="non-terminal residue" evidence="2">
    <location>
        <position position="1"/>
    </location>
</feature>
<protein>
    <submittedName>
        <fullName evidence="2">Uncharacterized protein</fullName>
    </submittedName>
</protein>
<comment type="caution">
    <text evidence="2">The sequence shown here is derived from an EMBL/GenBank/DDBJ whole genome shotgun (WGS) entry which is preliminary data.</text>
</comment>
<name>W1WFW5_9ZZZZ</name>
<evidence type="ECO:0000256" key="1">
    <source>
        <dbReference type="SAM" id="Phobius"/>
    </source>
</evidence>
<proteinExistence type="predicted"/>
<gene>
    <name evidence="2" type="ORF">Q604_UNBc4C00145G0001</name>
</gene>
<dbReference type="AlphaFoldDB" id="W1WFW5"/>
<organism evidence="2">
    <name type="scientific">human gut metagenome</name>
    <dbReference type="NCBI Taxonomy" id="408170"/>
    <lineage>
        <taxon>unclassified sequences</taxon>
        <taxon>metagenomes</taxon>
        <taxon>organismal metagenomes</taxon>
    </lineage>
</organism>